<dbReference type="InterPro" id="IPR019241">
    <property type="entry name" value="DUF2197"/>
</dbReference>
<dbReference type="EMBL" id="BAABDL010000060">
    <property type="protein sequence ID" value="GAA4066942.1"/>
    <property type="molecule type" value="Genomic_DNA"/>
</dbReference>
<sequence length="68" mass="8017">MDVKCPICDTINQIDNNSILAKHMLNRRKHLYLCPTCDERIAVKTKARHATGKFRLYQEKKEVDPYLQ</sequence>
<accession>A0ABP7VGP2</accession>
<reference evidence="2" key="1">
    <citation type="journal article" date="2019" name="Int. J. Syst. Evol. Microbiol.">
        <title>The Global Catalogue of Microorganisms (GCM) 10K type strain sequencing project: providing services to taxonomists for standard genome sequencing and annotation.</title>
        <authorList>
            <consortium name="The Broad Institute Genomics Platform"/>
            <consortium name="The Broad Institute Genome Sequencing Center for Infectious Disease"/>
            <person name="Wu L."/>
            <person name="Ma J."/>
        </authorList>
    </citation>
    <scope>NUCLEOTIDE SEQUENCE [LARGE SCALE GENOMIC DNA]</scope>
    <source>
        <strain evidence="2">JCM 17250</strain>
    </source>
</reference>
<dbReference type="Pfam" id="PF09963">
    <property type="entry name" value="DUF2197"/>
    <property type="match status" value="1"/>
</dbReference>
<dbReference type="SUPFAM" id="SSF161187">
    <property type="entry name" value="YfgJ-like"/>
    <property type="match status" value="1"/>
</dbReference>
<evidence type="ECO:0000313" key="1">
    <source>
        <dbReference type="EMBL" id="GAA4066942.1"/>
    </source>
</evidence>
<evidence type="ECO:0008006" key="3">
    <source>
        <dbReference type="Google" id="ProtNLM"/>
    </source>
</evidence>
<keyword evidence="2" id="KW-1185">Reference proteome</keyword>
<dbReference type="RefSeq" id="WP_344911255.1">
    <property type="nucleotide sequence ID" value="NZ_BAABDL010000060.1"/>
</dbReference>
<proteinExistence type="predicted"/>
<protein>
    <recommendedName>
        <fullName evidence="3">DUF2197 domain-containing protein</fullName>
    </recommendedName>
</protein>
<comment type="caution">
    <text evidence="1">The sequence shown here is derived from an EMBL/GenBank/DDBJ whole genome shotgun (WGS) entry which is preliminary data.</text>
</comment>
<gene>
    <name evidence="1" type="ORF">GCM10022410_11570</name>
</gene>
<organism evidence="1 2">
    <name type="scientific">Amphibacillus indicireducens</name>
    <dbReference type="NCBI Taxonomy" id="1076330"/>
    <lineage>
        <taxon>Bacteria</taxon>
        <taxon>Bacillati</taxon>
        <taxon>Bacillota</taxon>
        <taxon>Bacilli</taxon>
        <taxon>Bacillales</taxon>
        <taxon>Bacillaceae</taxon>
        <taxon>Amphibacillus</taxon>
    </lineage>
</organism>
<evidence type="ECO:0000313" key="2">
    <source>
        <dbReference type="Proteomes" id="UP001501734"/>
    </source>
</evidence>
<name>A0ABP7VGP2_9BACI</name>
<dbReference type="Proteomes" id="UP001501734">
    <property type="component" value="Unassembled WGS sequence"/>
</dbReference>